<keyword evidence="1" id="KW-0472">Membrane</keyword>
<evidence type="ECO:0000313" key="3">
    <source>
        <dbReference type="EMBL" id="MBV3392616.1"/>
    </source>
</evidence>
<feature type="transmembrane region" description="Helical" evidence="1">
    <location>
        <begin position="109"/>
        <end position="128"/>
    </location>
</feature>
<reference evidence="2 5" key="1">
    <citation type="submission" date="2021-06" db="EMBL/GenBank/DDBJ databases">
        <title>Collection of gut derived symbiotic bacterial strains cultured from healthy donors.</title>
        <authorList>
            <person name="Lin H."/>
            <person name="Littmann E."/>
            <person name="Pamer E.G."/>
        </authorList>
    </citation>
    <scope>NUCLEOTIDE SEQUENCE</scope>
    <source>
        <strain evidence="3 5">MSK.21.70</strain>
        <strain evidence="2">MSK.21.82</strain>
    </source>
</reference>
<accession>A0AAW4MZK8</accession>
<dbReference type="AlphaFoldDB" id="A0AAW4MZK8"/>
<dbReference type="EMBL" id="JAHOEL010000022">
    <property type="protein sequence ID" value="MBV3392616.1"/>
    <property type="molecule type" value="Genomic_DNA"/>
</dbReference>
<dbReference type="EMBL" id="JAHOEF010000058">
    <property type="protein sequence ID" value="MBV3383246.1"/>
    <property type="molecule type" value="Genomic_DNA"/>
</dbReference>
<keyword evidence="1" id="KW-1133">Transmembrane helix</keyword>
<evidence type="ECO:0000313" key="5">
    <source>
        <dbReference type="Proteomes" id="UP001197492"/>
    </source>
</evidence>
<feature type="transmembrane region" description="Helical" evidence="1">
    <location>
        <begin position="6"/>
        <end position="22"/>
    </location>
</feature>
<evidence type="ECO:0008006" key="6">
    <source>
        <dbReference type="Google" id="ProtNLM"/>
    </source>
</evidence>
<sequence length="129" mass="15158">MEKLLFVFICILGVVIMVKGFVSRFQYRLKATRCSLQTSGKIIDIKQEKLYLYIMTVQYYAEGKFIERKPSITYFQMKYFKNNKNVTIDYDPTSCDTFIIEEDLFPIRFTNCLIFSGFVLVCCAALFII</sequence>
<evidence type="ECO:0000313" key="4">
    <source>
        <dbReference type="Proteomes" id="UP001196408"/>
    </source>
</evidence>
<keyword evidence="5" id="KW-1185">Reference proteome</keyword>
<dbReference type="RefSeq" id="WP_217747983.1">
    <property type="nucleotide sequence ID" value="NZ_JAHOEB010000022.1"/>
</dbReference>
<name>A0AAW4MZK8_9FIRM</name>
<protein>
    <recommendedName>
        <fullName evidence="6">DUF3592 domain-containing protein</fullName>
    </recommendedName>
</protein>
<organism evidence="2 4">
    <name type="scientific">Catenibacterium mitsuokai</name>
    <dbReference type="NCBI Taxonomy" id="100886"/>
    <lineage>
        <taxon>Bacteria</taxon>
        <taxon>Bacillati</taxon>
        <taxon>Bacillota</taxon>
        <taxon>Erysipelotrichia</taxon>
        <taxon>Erysipelotrichales</taxon>
        <taxon>Coprobacillaceae</taxon>
        <taxon>Catenibacterium</taxon>
    </lineage>
</organism>
<gene>
    <name evidence="2" type="ORF">KSV97_08445</name>
    <name evidence="3" type="ORF">KSW06_04955</name>
</gene>
<dbReference type="Proteomes" id="UP001196408">
    <property type="component" value="Unassembled WGS sequence"/>
</dbReference>
<evidence type="ECO:0000256" key="1">
    <source>
        <dbReference type="SAM" id="Phobius"/>
    </source>
</evidence>
<evidence type="ECO:0000313" key="2">
    <source>
        <dbReference type="EMBL" id="MBV3383246.1"/>
    </source>
</evidence>
<keyword evidence="1" id="KW-0812">Transmembrane</keyword>
<proteinExistence type="predicted"/>
<comment type="caution">
    <text evidence="2">The sequence shown here is derived from an EMBL/GenBank/DDBJ whole genome shotgun (WGS) entry which is preliminary data.</text>
</comment>
<dbReference type="Proteomes" id="UP001197492">
    <property type="component" value="Unassembled WGS sequence"/>
</dbReference>